<dbReference type="GeneID" id="93150192"/>
<dbReference type="GO" id="GO:0003677">
    <property type="term" value="F:DNA binding"/>
    <property type="evidence" value="ECO:0007669"/>
    <property type="project" value="InterPro"/>
</dbReference>
<name>D3ASB6_9FIRM</name>
<dbReference type="AlphaFoldDB" id="D3ASB6"/>
<dbReference type="PROSITE" id="PS50930">
    <property type="entry name" value="HTH_LYTTR"/>
    <property type="match status" value="1"/>
</dbReference>
<dbReference type="PANTHER" id="PTHR37299:SF1">
    <property type="entry name" value="STAGE 0 SPORULATION PROTEIN A HOMOLOG"/>
    <property type="match status" value="1"/>
</dbReference>
<dbReference type="Gene3D" id="3.40.50.2300">
    <property type="match status" value="1"/>
</dbReference>
<dbReference type="SMART" id="SM00850">
    <property type="entry name" value="LytTR"/>
    <property type="match status" value="1"/>
</dbReference>
<evidence type="ECO:0000259" key="4">
    <source>
        <dbReference type="PROSITE" id="PS50110"/>
    </source>
</evidence>
<evidence type="ECO:0000313" key="7">
    <source>
        <dbReference type="Proteomes" id="UP000004968"/>
    </source>
</evidence>
<evidence type="ECO:0000256" key="2">
    <source>
        <dbReference type="ARBA" id="ARBA00024867"/>
    </source>
</evidence>
<evidence type="ECO:0000256" key="3">
    <source>
        <dbReference type="PROSITE-ProRule" id="PRU00169"/>
    </source>
</evidence>
<comment type="function">
    <text evidence="2">May play the central regulatory role in sporulation. It may be an element of the effector pathway responsible for the activation of sporulation genes in response to nutritional stress. Spo0A may act in concert with spo0H (a sigma factor) to control the expression of some genes that are critical to the sporulation process.</text>
</comment>
<keyword evidence="3" id="KW-0597">Phosphoprotein</keyword>
<feature type="domain" description="HTH LytTR-type" evidence="5">
    <location>
        <begin position="135"/>
        <end position="238"/>
    </location>
</feature>
<dbReference type="HOGENOM" id="CLU_000445_14_2_9"/>
<dbReference type="Proteomes" id="UP000004968">
    <property type="component" value="Unassembled WGS sequence"/>
</dbReference>
<organism evidence="6 7">
    <name type="scientific">Hungatella hathewayi DSM 13479</name>
    <dbReference type="NCBI Taxonomy" id="566550"/>
    <lineage>
        <taxon>Bacteria</taxon>
        <taxon>Bacillati</taxon>
        <taxon>Bacillota</taxon>
        <taxon>Clostridia</taxon>
        <taxon>Lachnospirales</taxon>
        <taxon>Lachnospiraceae</taxon>
        <taxon>Hungatella</taxon>
    </lineage>
</organism>
<feature type="modified residue" description="4-aspartylphosphate" evidence="3">
    <location>
        <position position="62"/>
    </location>
</feature>
<gene>
    <name evidence="6" type="ORF">CLOSTHATH_06524</name>
</gene>
<dbReference type="Pfam" id="PF00072">
    <property type="entry name" value="Response_reg"/>
    <property type="match status" value="1"/>
</dbReference>
<proteinExistence type="predicted"/>
<dbReference type="SUPFAM" id="SSF52172">
    <property type="entry name" value="CheY-like"/>
    <property type="match status" value="1"/>
</dbReference>
<dbReference type="PROSITE" id="PS50110">
    <property type="entry name" value="RESPONSE_REGULATORY"/>
    <property type="match status" value="1"/>
</dbReference>
<comment type="caution">
    <text evidence="6">The sequence shown here is derived from an EMBL/GenBank/DDBJ whole genome shotgun (WGS) entry which is preliminary data.</text>
</comment>
<dbReference type="InterPro" id="IPR046947">
    <property type="entry name" value="LytR-like"/>
</dbReference>
<dbReference type="PANTHER" id="PTHR37299">
    <property type="entry name" value="TRANSCRIPTIONAL REGULATOR-RELATED"/>
    <property type="match status" value="1"/>
</dbReference>
<dbReference type="Gene3D" id="2.40.50.1020">
    <property type="entry name" value="LytTr DNA-binding domain"/>
    <property type="match status" value="1"/>
</dbReference>
<dbReference type="SMART" id="SM00448">
    <property type="entry name" value="REC"/>
    <property type="match status" value="1"/>
</dbReference>
<dbReference type="EMBL" id="ACIO01000781">
    <property type="protein sequence ID" value="EFC95295.1"/>
    <property type="molecule type" value="Genomic_DNA"/>
</dbReference>
<evidence type="ECO:0000259" key="5">
    <source>
        <dbReference type="PROSITE" id="PS50930"/>
    </source>
</evidence>
<dbReference type="RefSeq" id="WP_006776934.1">
    <property type="nucleotide sequence ID" value="NZ_GG667846.1"/>
</dbReference>
<sequence>MKMKIKIAVCEDCQKDADLLCEQLSRYCQESGLPTYDVDIYPNGFTFSKNCLPGSYDLIFMDIYLEQDDGMRLAQNFRKADKECPIVFFTRSTDHAVEAFKVNAAHYLTKPLAYENLAEALDRCLRLHERQSKFILLPTEKAVQKIRVAEIVYIEVFNNISVVHLKRETVSSRISLKNLLMELTKTEADAEFLRCHRSYMVNMNWIRALKSDFFLMDTGIPVPISKYMKKQVICAYEEFALKQIRDTQTIPATPKEVR</sequence>
<dbReference type="InterPro" id="IPR001789">
    <property type="entry name" value="Sig_transdc_resp-reg_receiver"/>
</dbReference>
<feature type="domain" description="Response regulatory" evidence="4">
    <location>
        <begin position="6"/>
        <end position="125"/>
    </location>
</feature>
<accession>D3ASB6</accession>
<dbReference type="InterPro" id="IPR011006">
    <property type="entry name" value="CheY-like_superfamily"/>
</dbReference>
<evidence type="ECO:0000256" key="1">
    <source>
        <dbReference type="ARBA" id="ARBA00018672"/>
    </source>
</evidence>
<evidence type="ECO:0000313" key="6">
    <source>
        <dbReference type="EMBL" id="EFC95295.1"/>
    </source>
</evidence>
<dbReference type="InterPro" id="IPR007492">
    <property type="entry name" value="LytTR_DNA-bd_dom"/>
</dbReference>
<protein>
    <recommendedName>
        <fullName evidence="1">Stage 0 sporulation protein A homolog</fullName>
    </recommendedName>
</protein>
<dbReference type="GO" id="GO:0000156">
    <property type="term" value="F:phosphorelay response regulator activity"/>
    <property type="evidence" value="ECO:0007669"/>
    <property type="project" value="InterPro"/>
</dbReference>
<dbReference type="Pfam" id="PF04397">
    <property type="entry name" value="LytTR"/>
    <property type="match status" value="1"/>
</dbReference>
<reference evidence="6 7" key="1">
    <citation type="submission" date="2010-01" db="EMBL/GenBank/DDBJ databases">
        <authorList>
            <person name="Weinstock G."/>
            <person name="Sodergren E."/>
            <person name="Clifton S."/>
            <person name="Fulton L."/>
            <person name="Fulton B."/>
            <person name="Courtney L."/>
            <person name="Fronick C."/>
            <person name="Harrison M."/>
            <person name="Strong C."/>
            <person name="Farmer C."/>
            <person name="Delahaunty K."/>
            <person name="Markovic C."/>
            <person name="Hall O."/>
            <person name="Minx P."/>
            <person name="Tomlinson C."/>
            <person name="Mitreva M."/>
            <person name="Nelson J."/>
            <person name="Hou S."/>
            <person name="Wollam A."/>
            <person name="Pepin K.H."/>
            <person name="Johnson M."/>
            <person name="Bhonagiri V."/>
            <person name="Nash W.E."/>
            <person name="Warren W."/>
            <person name="Chinwalla A."/>
            <person name="Mardis E.R."/>
            <person name="Wilson R.K."/>
        </authorList>
    </citation>
    <scope>NUCLEOTIDE SEQUENCE [LARGE SCALE GENOMIC DNA]</scope>
    <source>
        <strain evidence="6 7">DSM 13479</strain>
    </source>
</reference>